<dbReference type="InterPro" id="IPR002187">
    <property type="entry name" value="N-reg_PII"/>
</dbReference>
<dbReference type="GO" id="GO:0030234">
    <property type="term" value="F:enzyme regulator activity"/>
    <property type="evidence" value="ECO:0007669"/>
    <property type="project" value="InterPro"/>
</dbReference>
<dbReference type="PRINTS" id="PR00340">
    <property type="entry name" value="PIIGLNB"/>
</dbReference>
<organism evidence="3 4">
    <name type="scientific">candidate division WOR-1 bacterium RIFOXYB2_FULL_36_35</name>
    <dbReference type="NCBI Taxonomy" id="1802578"/>
    <lineage>
        <taxon>Bacteria</taxon>
        <taxon>Bacillati</taxon>
        <taxon>Saganbacteria</taxon>
    </lineage>
</organism>
<dbReference type="PANTHER" id="PTHR30115:SF11">
    <property type="entry name" value="NITROGEN REGULATORY PROTEIN P-II HOMOLOG"/>
    <property type="match status" value="1"/>
</dbReference>
<evidence type="ECO:0000313" key="3">
    <source>
        <dbReference type="EMBL" id="OGC16080.1"/>
    </source>
</evidence>
<dbReference type="InterPro" id="IPR015867">
    <property type="entry name" value="N-reg_PII/ATP_PRibTrfase_C"/>
</dbReference>
<reference evidence="3 4" key="1">
    <citation type="journal article" date="2016" name="Nat. Commun.">
        <title>Thousands of microbial genomes shed light on interconnected biogeochemical processes in an aquifer system.</title>
        <authorList>
            <person name="Anantharaman K."/>
            <person name="Brown C.T."/>
            <person name="Hug L.A."/>
            <person name="Sharon I."/>
            <person name="Castelle C.J."/>
            <person name="Probst A.J."/>
            <person name="Thomas B.C."/>
            <person name="Singh A."/>
            <person name="Wilkins M.J."/>
            <person name="Karaoz U."/>
            <person name="Brodie E.L."/>
            <person name="Williams K.H."/>
            <person name="Hubbard S.S."/>
            <person name="Banfield J.F."/>
        </authorList>
    </citation>
    <scope>NUCLEOTIDE SEQUENCE [LARGE SCALE GENOMIC DNA]</scope>
</reference>
<dbReference type="GO" id="GO:0005829">
    <property type="term" value="C:cytosol"/>
    <property type="evidence" value="ECO:0007669"/>
    <property type="project" value="TreeGrafter"/>
</dbReference>
<dbReference type="AlphaFoldDB" id="A0A1F4S6P2"/>
<dbReference type="EMBL" id="MEUA01000014">
    <property type="protein sequence ID" value="OGC16080.1"/>
    <property type="molecule type" value="Genomic_DNA"/>
</dbReference>
<dbReference type="GO" id="GO:0005524">
    <property type="term" value="F:ATP binding"/>
    <property type="evidence" value="ECO:0007669"/>
    <property type="project" value="TreeGrafter"/>
</dbReference>
<dbReference type="Proteomes" id="UP000177905">
    <property type="component" value="Unassembled WGS sequence"/>
</dbReference>
<dbReference type="InterPro" id="IPR017918">
    <property type="entry name" value="N-reg_PII_CS"/>
</dbReference>
<comment type="caution">
    <text evidence="3">The sequence shown here is derived from an EMBL/GenBank/DDBJ whole genome shotgun (WGS) entry which is preliminary data.</text>
</comment>
<dbReference type="PANTHER" id="PTHR30115">
    <property type="entry name" value="NITROGEN REGULATORY PROTEIN P-II"/>
    <property type="match status" value="1"/>
</dbReference>
<comment type="similarity">
    <text evidence="2">Belongs to the P(II) protein family.</text>
</comment>
<sequence length="114" mass="12820">MSFKKIEAVIRIEKLEEVRIALEKEGFIGMTVTEVKGRGSQKGILLEWRAGEYRVEFLPKLKVELVVDEFDLERAIKAIETASKTGQPGDGKIFISSIDNIVRVRTGERGDKAL</sequence>
<gene>
    <name evidence="3" type="ORF">A2290_00120</name>
</gene>
<keyword evidence="1" id="KW-0597">Phosphoprotein</keyword>
<name>A0A1F4S6P2_UNCSA</name>
<dbReference type="PROSITE" id="PS00638">
    <property type="entry name" value="PII_GLNB_CTER"/>
    <property type="match status" value="1"/>
</dbReference>
<evidence type="ECO:0000313" key="4">
    <source>
        <dbReference type="Proteomes" id="UP000177905"/>
    </source>
</evidence>
<evidence type="ECO:0000256" key="1">
    <source>
        <dbReference type="PIRSR" id="PIRSR602187-50"/>
    </source>
</evidence>
<dbReference type="PROSITE" id="PS51343">
    <property type="entry name" value="PII_GLNB_DOM"/>
    <property type="match status" value="1"/>
</dbReference>
<dbReference type="SMART" id="SM00938">
    <property type="entry name" value="P-II"/>
    <property type="match status" value="1"/>
</dbReference>
<feature type="modified residue" description="O-UMP-tyrosine" evidence="1">
    <location>
        <position position="53"/>
    </location>
</feature>
<dbReference type="InterPro" id="IPR011322">
    <property type="entry name" value="N-reg_PII-like_a/b"/>
</dbReference>
<protein>
    <submittedName>
        <fullName evidence="3">Transcriptional regulator</fullName>
    </submittedName>
</protein>
<dbReference type="Gene3D" id="3.30.70.120">
    <property type="match status" value="1"/>
</dbReference>
<evidence type="ECO:0000256" key="2">
    <source>
        <dbReference type="RuleBase" id="RU003936"/>
    </source>
</evidence>
<accession>A0A1F4S6P2</accession>
<dbReference type="Pfam" id="PF00543">
    <property type="entry name" value="P-II"/>
    <property type="match status" value="1"/>
</dbReference>
<proteinExistence type="inferred from homology"/>
<dbReference type="SUPFAM" id="SSF54913">
    <property type="entry name" value="GlnB-like"/>
    <property type="match status" value="1"/>
</dbReference>
<dbReference type="GO" id="GO:0006808">
    <property type="term" value="P:regulation of nitrogen utilization"/>
    <property type="evidence" value="ECO:0007669"/>
    <property type="project" value="InterPro"/>
</dbReference>